<evidence type="ECO:0000256" key="2">
    <source>
        <dbReference type="SAM" id="Phobius"/>
    </source>
</evidence>
<keyword evidence="5" id="KW-1185">Reference proteome</keyword>
<dbReference type="AlphaFoldDB" id="A0A2N5DA54"/>
<feature type="domain" description="TadE-like" evidence="3">
    <location>
        <begin position="46"/>
        <end position="88"/>
    </location>
</feature>
<dbReference type="InterPro" id="IPR012495">
    <property type="entry name" value="TadE-like_dom"/>
</dbReference>
<keyword evidence="2" id="KW-1133">Transmembrane helix</keyword>
<evidence type="ECO:0000259" key="3">
    <source>
        <dbReference type="Pfam" id="PF07811"/>
    </source>
</evidence>
<protein>
    <submittedName>
        <fullName evidence="4">Pilus assembly protein</fullName>
    </submittedName>
</protein>
<name>A0A2N5DA54_9CAUL</name>
<organism evidence="4 5">
    <name type="scientific">Caulobacter zeae</name>
    <dbReference type="NCBI Taxonomy" id="2055137"/>
    <lineage>
        <taxon>Bacteria</taxon>
        <taxon>Pseudomonadati</taxon>
        <taxon>Pseudomonadota</taxon>
        <taxon>Alphaproteobacteria</taxon>
        <taxon>Caulobacterales</taxon>
        <taxon>Caulobacteraceae</taxon>
        <taxon>Caulobacter</taxon>
    </lineage>
</organism>
<evidence type="ECO:0000313" key="5">
    <source>
        <dbReference type="Proteomes" id="UP000234479"/>
    </source>
</evidence>
<dbReference type="EMBL" id="PJRS01000034">
    <property type="protein sequence ID" value="PLR22954.1"/>
    <property type="molecule type" value="Genomic_DNA"/>
</dbReference>
<evidence type="ECO:0000256" key="1">
    <source>
        <dbReference type="SAM" id="MobiDB-lite"/>
    </source>
</evidence>
<keyword evidence="2" id="KW-0472">Membrane</keyword>
<feature type="transmembrane region" description="Helical" evidence="2">
    <location>
        <begin position="52"/>
        <end position="74"/>
    </location>
</feature>
<feature type="compositionally biased region" description="Low complexity" evidence="1">
    <location>
        <begin position="17"/>
        <end position="27"/>
    </location>
</feature>
<gene>
    <name evidence="4" type="ORF">SGCZBJ_16495</name>
</gene>
<dbReference type="Pfam" id="PF07811">
    <property type="entry name" value="TadE"/>
    <property type="match status" value="1"/>
</dbReference>
<keyword evidence="2" id="KW-0812">Transmembrane</keyword>
<evidence type="ECO:0000313" key="4">
    <source>
        <dbReference type="EMBL" id="PLR22954.1"/>
    </source>
</evidence>
<feature type="compositionally biased region" description="Pro residues" evidence="1">
    <location>
        <begin position="1"/>
        <end position="11"/>
    </location>
</feature>
<sequence length="195" mass="20698">MARSSAPPPTPRRSARRPCSTRCGSMTERPPLARRLAGRLWAGREGSAAVEFALVLPFMVLLCFAFVGAGRLFWNYHIAVSSVRDAARYAARLPMTCAGLTNAGDVTNVQNLTRTGTKDGSGSPLIATWTSNATVTVTVTCVSNAGGTYSGRYDGMTGVPRVQVSATPPYIESFGPLTGITLTSFTVSSQQAWTE</sequence>
<dbReference type="Proteomes" id="UP000234479">
    <property type="component" value="Unassembled WGS sequence"/>
</dbReference>
<reference evidence="4 5" key="1">
    <citation type="submission" date="2017-12" db="EMBL/GenBank/DDBJ databases">
        <title>The genome sequence of Caulobacter sp. 410.</title>
        <authorList>
            <person name="Gao J."/>
            <person name="Mao X."/>
            <person name="Sun J."/>
        </authorList>
    </citation>
    <scope>NUCLEOTIDE SEQUENCE [LARGE SCALE GENOMIC DNA]</scope>
    <source>
        <strain evidence="4 5">410</strain>
    </source>
</reference>
<feature type="region of interest" description="Disordered" evidence="1">
    <location>
        <begin position="1"/>
        <end position="27"/>
    </location>
</feature>
<accession>A0A2N5DA54</accession>
<comment type="caution">
    <text evidence="4">The sequence shown here is derived from an EMBL/GenBank/DDBJ whole genome shotgun (WGS) entry which is preliminary data.</text>
</comment>
<proteinExistence type="predicted"/>
<dbReference type="OrthoDB" id="7449015at2"/>